<evidence type="ECO:0000313" key="2">
    <source>
        <dbReference type="EMBL" id="WKA01628.1"/>
    </source>
</evidence>
<name>A0ABY9D281_VITVI</name>
<dbReference type="EMBL" id="CP126660">
    <property type="protein sequence ID" value="WKA01628.1"/>
    <property type="molecule type" value="Genomic_DNA"/>
</dbReference>
<keyword evidence="3" id="KW-1185">Reference proteome</keyword>
<organism evidence="2 3">
    <name type="scientific">Vitis vinifera</name>
    <name type="common">Grape</name>
    <dbReference type="NCBI Taxonomy" id="29760"/>
    <lineage>
        <taxon>Eukaryota</taxon>
        <taxon>Viridiplantae</taxon>
        <taxon>Streptophyta</taxon>
        <taxon>Embryophyta</taxon>
        <taxon>Tracheophyta</taxon>
        <taxon>Spermatophyta</taxon>
        <taxon>Magnoliopsida</taxon>
        <taxon>eudicotyledons</taxon>
        <taxon>Gunneridae</taxon>
        <taxon>Pentapetalae</taxon>
        <taxon>rosids</taxon>
        <taxon>Vitales</taxon>
        <taxon>Vitaceae</taxon>
        <taxon>Viteae</taxon>
        <taxon>Vitis</taxon>
    </lineage>
</organism>
<gene>
    <name evidence="2" type="ORF">VitviT2T_019899</name>
</gene>
<evidence type="ECO:0000259" key="1">
    <source>
        <dbReference type="Pfam" id="PF07727"/>
    </source>
</evidence>
<reference evidence="2 3" key="1">
    <citation type="journal article" date="2023" name="Hortic Res">
        <title>The complete reference genome for grapevine (Vitis vinifera L.) genetics and breeding.</title>
        <authorList>
            <person name="Shi X."/>
            <person name="Cao S."/>
            <person name="Wang X."/>
            <person name="Huang S."/>
            <person name="Wang Y."/>
            <person name="Liu Z."/>
            <person name="Liu W."/>
            <person name="Leng X."/>
            <person name="Peng Y."/>
            <person name="Wang N."/>
            <person name="Wang Y."/>
            <person name="Ma Z."/>
            <person name="Xu X."/>
            <person name="Zhang F."/>
            <person name="Xue H."/>
            <person name="Zhong H."/>
            <person name="Wang Y."/>
            <person name="Zhang K."/>
            <person name="Velt A."/>
            <person name="Avia K."/>
            <person name="Holtgrawe D."/>
            <person name="Grimplet J."/>
            <person name="Matus J.T."/>
            <person name="Ware D."/>
            <person name="Wu X."/>
            <person name="Wang H."/>
            <person name="Liu C."/>
            <person name="Fang Y."/>
            <person name="Rustenholz C."/>
            <person name="Cheng Z."/>
            <person name="Xiao H."/>
            <person name="Zhou Y."/>
        </authorList>
    </citation>
    <scope>NUCLEOTIDE SEQUENCE [LARGE SCALE GENOMIC DNA]</scope>
    <source>
        <strain evidence="3">cv. Pinot noir / PN40024</strain>
        <tissue evidence="2">Leaf</tissue>
    </source>
</reference>
<proteinExistence type="predicted"/>
<dbReference type="Pfam" id="PF07727">
    <property type="entry name" value="RVT_2"/>
    <property type="match status" value="1"/>
</dbReference>
<dbReference type="InterPro" id="IPR013103">
    <property type="entry name" value="RVT_2"/>
</dbReference>
<evidence type="ECO:0000313" key="3">
    <source>
        <dbReference type="Proteomes" id="UP001227230"/>
    </source>
</evidence>
<accession>A0ABY9D281</accession>
<feature type="domain" description="Reverse transcriptase Ty1/copia-type" evidence="1">
    <location>
        <begin position="79"/>
        <end position="134"/>
    </location>
</feature>
<dbReference type="Proteomes" id="UP001227230">
    <property type="component" value="Chromosome 13"/>
</dbReference>
<protein>
    <recommendedName>
        <fullName evidence="1">Reverse transcriptase Ty1/copia-type domain-containing protein</fullName>
    </recommendedName>
</protein>
<sequence>MGPEIPTPTILVSSSTSMPRRNGRIVMQLDRFMYLGESFKAILEKHKTDPINYNEAMNNDDVIIWQGAMETELEFMYSNGVWDLEEVSEGTKPIGCKWVYKRKRMVDGKVEKYKARLVAKGYSKKPGFDYEKMYQ</sequence>